<dbReference type="EMBL" id="JACXST010000001">
    <property type="protein sequence ID" value="MBD9358987.1"/>
    <property type="molecule type" value="Genomic_DNA"/>
</dbReference>
<proteinExistence type="predicted"/>
<evidence type="ECO:0000259" key="1">
    <source>
        <dbReference type="SMART" id="SM00954"/>
    </source>
</evidence>
<organism evidence="2 3">
    <name type="scientific">Methylomonas fluvii</name>
    <dbReference type="NCBI Taxonomy" id="1854564"/>
    <lineage>
        <taxon>Bacteria</taxon>
        <taxon>Pseudomonadati</taxon>
        <taxon>Pseudomonadota</taxon>
        <taxon>Gammaproteobacteria</taxon>
        <taxon>Methylococcales</taxon>
        <taxon>Methylococcaceae</taxon>
        <taxon>Methylomonas</taxon>
    </lineage>
</organism>
<dbReference type="Proteomes" id="UP000641152">
    <property type="component" value="Unassembled WGS sequence"/>
</dbReference>
<accession>A0ABR9DAP4</accession>
<feature type="domain" description="RelA/SpoT" evidence="1">
    <location>
        <begin position="51"/>
        <end position="178"/>
    </location>
</feature>
<gene>
    <name evidence="2" type="ORF">EBB_00160</name>
</gene>
<dbReference type="SMART" id="SM00954">
    <property type="entry name" value="RelA_SpoT"/>
    <property type="match status" value="1"/>
</dbReference>
<evidence type="ECO:0000313" key="3">
    <source>
        <dbReference type="Proteomes" id="UP000641152"/>
    </source>
</evidence>
<dbReference type="Gene3D" id="3.30.460.10">
    <property type="entry name" value="Beta Polymerase, domain 2"/>
    <property type="match status" value="1"/>
</dbReference>
<comment type="caution">
    <text evidence="2">The sequence shown here is derived from an EMBL/GenBank/DDBJ whole genome shotgun (WGS) entry which is preliminary data.</text>
</comment>
<name>A0ABR9DAP4_9GAMM</name>
<dbReference type="Pfam" id="PF04607">
    <property type="entry name" value="RelA_SpoT"/>
    <property type="match status" value="1"/>
</dbReference>
<protein>
    <submittedName>
        <fullName evidence="2">RelA/SpoT domain-containing protein</fullName>
    </submittedName>
</protein>
<dbReference type="InterPro" id="IPR043519">
    <property type="entry name" value="NT_sf"/>
</dbReference>
<dbReference type="InterPro" id="IPR007685">
    <property type="entry name" value="RelA_SpoT"/>
</dbReference>
<dbReference type="RefSeq" id="WP_192391935.1">
    <property type="nucleotide sequence ID" value="NZ_CAJHIU010000001.1"/>
</dbReference>
<keyword evidence="3" id="KW-1185">Reference proteome</keyword>
<dbReference type="SUPFAM" id="SSF81301">
    <property type="entry name" value="Nucleotidyltransferase"/>
    <property type="match status" value="1"/>
</dbReference>
<dbReference type="PANTHER" id="PTHR41773:SF1">
    <property type="entry name" value="RELA_SPOT DOMAIN-CONTAINING PROTEIN"/>
    <property type="match status" value="1"/>
</dbReference>
<reference evidence="2 3" key="1">
    <citation type="submission" date="2020-09" db="EMBL/GenBank/DDBJ databases">
        <title>Methylomonas albis sp. nov. and Methylomonas fluvii sp. nov.: Two cold-adapted methanotrophs from the River Elbe and an amended description of Methylovulum psychrotolerans strain Eb1.</title>
        <authorList>
            <person name="Bussmann I.K."/>
            <person name="Klings K.-W."/>
            <person name="Warnstedt J."/>
            <person name="Hoppert M."/>
            <person name="Saborowski A."/>
            <person name="Horn F."/>
            <person name="Liebner S."/>
        </authorList>
    </citation>
    <scope>NUCLEOTIDE SEQUENCE [LARGE SCALE GENOMIC DNA]</scope>
    <source>
        <strain evidence="2 3">EbB</strain>
    </source>
</reference>
<dbReference type="CDD" id="cd05399">
    <property type="entry name" value="NT_Rel-Spo_like"/>
    <property type="match status" value="1"/>
</dbReference>
<dbReference type="PANTHER" id="PTHR41773">
    <property type="entry name" value="GTP PYROPHOSPHATASE-RELATED"/>
    <property type="match status" value="1"/>
</dbReference>
<sequence>MTPDDFKKYLEESREIFLRWGEYVIDQIVGKLRVSLGYEPTPLFIKIPPLPRIKDIDSALGKIGRKQYDDPVRQVTDIVGVRFVVLLSDNIEMIGNIISSEEAWIAVASKDYQDEIDKNPKLFDYQSQHFEVRPVADLNIDGFVITKDMCCEVQIRTLLQHAYAELVHDSLYKPVGPVPAKAERQVAKSMALMETTDDLFCSTMQLLYDTNKPRNDFLSDLTAIYTEKIGQNLIKLDIKTNYAVLDEFRGYVEYGISDKISEFLETKKYIPKKIESRASSYPFFAQPVSVFIYWLIDKAGPDKVHKCWPLPGYWRELDIIFSDLDCKPTHT</sequence>
<evidence type="ECO:0000313" key="2">
    <source>
        <dbReference type="EMBL" id="MBD9358987.1"/>
    </source>
</evidence>